<feature type="region of interest" description="Disordered" evidence="4">
    <location>
        <begin position="45"/>
        <end position="315"/>
    </location>
</feature>
<dbReference type="PANTHER" id="PTHR11005">
    <property type="entry name" value="LYSOSOMAL ACID LIPASE-RELATED"/>
    <property type="match status" value="1"/>
</dbReference>
<dbReference type="Pfam" id="PF00561">
    <property type="entry name" value="Abhydrolase_1"/>
    <property type="match status" value="1"/>
</dbReference>
<keyword evidence="3" id="KW-0443">Lipid metabolism</keyword>
<dbReference type="FunFam" id="3.40.50.1820:FF:000012">
    <property type="entry name" value="Lipase"/>
    <property type="match status" value="1"/>
</dbReference>
<evidence type="ECO:0000256" key="1">
    <source>
        <dbReference type="ARBA" id="ARBA00010701"/>
    </source>
</evidence>
<feature type="compositionally biased region" description="Basic and acidic residues" evidence="4">
    <location>
        <begin position="173"/>
        <end position="223"/>
    </location>
</feature>
<dbReference type="Gene3D" id="3.40.50.1820">
    <property type="entry name" value="alpha/beta hydrolase"/>
    <property type="match status" value="1"/>
</dbReference>
<evidence type="ECO:0000259" key="5">
    <source>
        <dbReference type="Pfam" id="PF00561"/>
    </source>
</evidence>
<dbReference type="GO" id="GO:0016787">
    <property type="term" value="F:hydrolase activity"/>
    <property type="evidence" value="ECO:0007669"/>
    <property type="project" value="UniProtKB-KW"/>
</dbReference>
<feature type="compositionally biased region" description="Basic and acidic residues" evidence="4">
    <location>
        <begin position="237"/>
        <end position="256"/>
    </location>
</feature>
<dbReference type="InterPro" id="IPR029058">
    <property type="entry name" value="AB_hydrolase_fold"/>
</dbReference>
<keyword evidence="7" id="KW-1185">Reference proteome</keyword>
<dbReference type="AlphaFoldDB" id="A0AAW1BFQ2"/>
<accession>A0AAW1BFQ2</accession>
<gene>
    <name evidence="6" type="ORF">NXF25_011400</name>
</gene>
<organism evidence="6 7">
    <name type="scientific">Crotalus adamanteus</name>
    <name type="common">Eastern diamondback rattlesnake</name>
    <dbReference type="NCBI Taxonomy" id="8729"/>
    <lineage>
        <taxon>Eukaryota</taxon>
        <taxon>Metazoa</taxon>
        <taxon>Chordata</taxon>
        <taxon>Craniata</taxon>
        <taxon>Vertebrata</taxon>
        <taxon>Euteleostomi</taxon>
        <taxon>Lepidosauria</taxon>
        <taxon>Squamata</taxon>
        <taxon>Bifurcata</taxon>
        <taxon>Unidentata</taxon>
        <taxon>Episquamata</taxon>
        <taxon>Toxicofera</taxon>
        <taxon>Serpentes</taxon>
        <taxon>Colubroidea</taxon>
        <taxon>Viperidae</taxon>
        <taxon>Crotalinae</taxon>
        <taxon>Crotalus</taxon>
    </lineage>
</organism>
<evidence type="ECO:0000256" key="4">
    <source>
        <dbReference type="SAM" id="MobiDB-lite"/>
    </source>
</evidence>
<evidence type="ECO:0000313" key="6">
    <source>
        <dbReference type="EMBL" id="KAK9400686.1"/>
    </source>
</evidence>
<keyword evidence="6" id="KW-0378">Hydrolase</keyword>
<feature type="compositionally biased region" description="Basic residues" evidence="4">
    <location>
        <begin position="224"/>
        <end position="236"/>
    </location>
</feature>
<evidence type="ECO:0000313" key="7">
    <source>
        <dbReference type="Proteomes" id="UP001474421"/>
    </source>
</evidence>
<keyword evidence="2" id="KW-0442">Lipid degradation</keyword>
<dbReference type="SUPFAM" id="SSF53474">
    <property type="entry name" value="alpha/beta-Hydrolases"/>
    <property type="match status" value="1"/>
</dbReference>
<proteinExistence type="inferred from homology"/>
<reference evidence="6 7" key="1">
    <citation type="journal article" date="2024" name="Proc. Natl. Acad. Sci. U.S.A.">
        <title>The genetic regulatory architecture and epigenomic basis for age-related changes in rattlesnake venom.</title>
        <authorList>
            <person name="Hogan M.P."/>
            <person name="Holding M.L."/>
            <person name="Nystrom G.S."/>
            <person name="Colston T.J."/>
            <person name="Bartlett D.A."/>
            <person name="Mason A.J."/>
            <person name="Ellsworth S.A."/>
            <person name="Rautsaw R.M."/>
            <person name="Lawrence K.C."/>
            <person name="Strickland J.L."/>
            <person name="He B."/>
            <person name="Fraser P."/>
            <person name="Margres M.J."/>
            <person name="Gilbert D.M."/>
            <person name="Gibbs H.L."/>
            <person name="Parkinson C.L."/>
            <person name="Rokyta D.R."/>
        </authorList>
    </citation>
    <scope>NUCLEOTIDE SEQUENCE [LARGE SCALE GENOMIC DNA]</scope>
    <source>
        <strain evidence="6">DRR0105</strain>
    </source>
</reference>
<feature type="compositionally biased region" description="Basic and acidic residues" evidence="4">
    <location>
        <begin position="48"/>
        <end position="60"/>
    </location>
</feature>
<evidence type="ECO:0000256" key="2">
    <source>
        <dbReference type="ARBA" id="ARBA00022963"/>
    </source>
</evidence>
<dbReference type="EMBL" id="JAOTOJ010000005">
    <property type="protein sequence ID" value="KAK9400686.1"/>
    <property type="molecule type" value="Genomic_DNA"/>
</dbReference>
<dbReference type="GO" id="GO:0016042">
    <property type="term" value="P:lipid catabolic process"/>
    <property type="evidence" value="ECO:0007669"/>
    <property type="project" value="UniProtKB-KW"/>
</dbReference>
<feature type="compositionally biased region" description="Basic and acidic residues" evidence="4">
    <location>
        <begin position="287"/>
        <end position="315"/>
    </location>
</feature>
<dbReference type="InterPro" id="IPR000073">
    <property type="entry name" value="AB_hydrolase_1"/>
</dbReference>
<comment type="caution">
    <text evidence="6">The sequence shown here is derived from an EMBL/GenBank/DDBJ whole genome shotgun (WGS) entry which is preliminary data.</text>
</comment>
<feature type="region of interest" description="Disordered" evidence="4">
    <location>
        <begin position="332"/>
        <end position="351"/>
    </location>
</feature>
<protein>
    <submittedName>
        <fullName evidence="6">Lysosomal acid lipase/cholesteryl ester hydrolase</fullName>
    </submittedName>
</protein>
<dbReference type="Proteomes" id="UP001474421">
    <property type="component" value="Unassembled WGS sequence"/>
</dbReference>
<sequence length="770" mass="89469">MGGYIAILAQQFSSSAAPPRGRHDNGTCYFWARFHGGRWLGTASWQEGTREIQKTRDTGRARPLVGKPRESGQNQPPSTAGYPRAPGLSSGMSFRCFQCNQPGHRAARPAPTPRVSGTPRGPALMPQKGPDTSKAATHPKSPSTPWVPPGQDAMSTAQYRPANEESDDDPVDDPMRERERGKRETEEKREERERGKRERKETEREKERGKRKREEREEREKERKERKKWGKRKRGKREREERGKEERGREKREERVRKRKERKEKEKKRGKKEEREIEKRNRKRERKEREKKGGKRERERGKREERRERKERKEREREEREKEGEEWRFFNQAGRSRRKASSRGQRDSLPGSAFAPFIPTADSRLTSRDKMWRLIIIAILFQGLVNSAMLERRKRGVDPETAMNISEIILFRGYPSEEYEVVTGDGYILCLNRIPYGKISQKTKEPKPAVFLQHGLLADGSNWVTNLDYNSLGFALADAGFDVWLGNSRGNTWSQKHINYTIKQKEFWMFSFNEMAMYDIPASVNFVLNKTGQEQLFYVGHSQGTTIGFIAFSVFPELAKKIKMFFGLAPVMTVKFSSGGLVKLGELPEFLLKEIFGTKQIFPQNAVIKWLATHVCGQVLIDELCGNFFFLLCGFNEKNLNMSRVEIYSTHCPAGTSVQNMLHWSQAVKSGEVRAFDWGSRKENMAHYKQPTPPPYKMERMLVPTALWTGGHDWLSDRKDIAILLTLIPNLIYHKEIPEWEHLDFIWGLDAPQRMFRDMIQMMHKVQYAH</sequence>
<feature type="domain" description="AB hydrolase-1" evidence="5">
    <location>
        <begin position="448"/>
        <end position="748"/>
    </location>
</feature>
<name>A0AAW1BFQ2_CROAD</name>
<evidence type="ECO:0000256" key="3">
    <source>
        <dbReference type="ARBA" id="ARBA00023098"/>
    </source>
</evidence>
<feature type="compositionally biased region" description="Basic residues" evidence="4">
    <location>
        <begin position="257"/>
        <end position="270"/>
    </location>
</feature>
<comment type="similarity">
    <text evidence="1">Belongs to the AB hydrolase superfamily. Lipase family.</text>
</comment>